<gene>
    <name evidence="1" type="ORF">LOK49_LG09G00272</name>
</gene>
<keyword evidence="2" id="KW-1185">Reference proteome</keyword>
<reference evidence="1 2" key="1">
    <citation type="journal article" date="2022" name="Plant J.">
        <title>Chromosome-level genome of Camellia lanceoleosa provides a valuable resource for understanding genome evolution and self-incompatibility.</title>
        <authorList>
            <person name="Gong W."/>
            <person name="Xiao S."/>
            <person name="Wang L."/>
            <person name="Liao Z."/>
            <person name="Chang Y."/>
            <person name="Mo W."/>
            <person name="Hu G."/>
            <person name="Li W."/>
            <person name="Zhao G."/>
            <person name="Zhu H."/>
            <person name="Hu X."/>
            <person name="Ji K."/>
            <person name="Xiang X."/>
            <person name="Song Q."/>
            <person name="Yuan D."/>
            <person name="Jin S."/>
            <person name="Zhang L."/>
        </authorList>
    </citation>
    <scope>NUCLEOTIDE SEQUENCE [LARGE SCALE GENOMIC DNA]</scope>
    <source>
        <strain evidence="1">SQ_2022a</strain>
    </source>
</reference>
<name>A0ACC0GHX3_9ERIC</name>
<evidence type="ECO:0000313" key="1">
    <source>
        <dbReference type="EMBL" id="KAI8000766.1"/>
    </source>
</evidence>
<sequence length="263" mass="30069">MNAICYDAMIKHLEATCRCKEAIRSDARNNVTKSLRKFSLINYRFPDLAAICYGNIWKQLANAKKQYDLMLESKQLELSRHLKELSQKNDQAINDICRRFEVGKLEGVNIEKEKADKAVREMESKCDQKLAECKGESRHYLNFFYYKKSMSKLSWVAACQAFLCGLLGEQQEVEEAEDKETLVDTQQEIEPEPKEEEVPPLISTDQTEDLLGLNEINPKAIEVKENNALALAIVPLVSNDKGHWMKGIKAPFGWMVFKLVDSG</sequence>
<organism evidence="1 2">
    <name type="scientific">Camellia lanceoleosa</name>
    <dbReference type="NCBI Taxonomy" id="1840588"/>
    <lineage>
        <taxon>Eukaryota</taxon>
        <taxon>Viridiplantae</taxon>
        <taxon>Streptophyta</taxon>
        <taxon>Embryophyta</taxon>
        <taxon>Tracheophyta</taxon>
        <taxon>Spermatophyta</taxon>
        <taxon>Magnoliopsida</taxon>
        <taxon>eudicotyledons</taxon>
        <taxon>Gunneridae</taxon>
        <taxon>Pentapetalae</taxon>
        <taxon>asterids</taxon>
        <taxon>Ericales</taxon>
        <taxon>Theaceae</taxon>
        <taxon>Camellia</taxon>
    </lineage>
</organism>
<dbReference type="EMBL" id="CM045765">
    <property type="protein sequence ID" value="KAI8000766.1"/>
    <property type="molecule type" value="Genomic_DNA"/>
</dbReference>
<protein>
    <submittedName>
        <fullName evidence="1">Synaptonemal complex protein ZEP1</fullName>
    </submittedName>
</protein>
<proteinExistence type="predicted"/>
<dbReference type="Proteomes" id="UP001060215">
    <property type="component" value="Chromosome 8"/>
</dbReference>
<accession>A0ACC0GHX3</accession>
<evidence type="ECO:0000313" key="2">
    <source>
        <dbReference type="Proteomes" id="UP001060215"/>
    </source>
</evidence>
<comment type="caution">
    <text evidence="1">The sequence shown here is derived from an EMBL/GenBank/DDBJ whole genome shotgun (WGS) entry which is preliminary data.</text>
</comment>